<organism evidence="1 2">
    <name type="scientific">Buttiauxella agrestis ATCC 33320</name>
    <dbReference type="NCBI Taxonomy" id="1006004"/>
    <lineage>
        <taxon>Bacteria</taxon>
        <taxon>Pseudomonadati</taxon>
        <taxon>Pseudomonadota</taxon>
        <taxon>Gammaproteobacteria</taxon>
        <taxon>Enterobacterales</taxon>
        <taxon>Enterobacteriaceae</taxon>
        <taxon>Buttiauxella</taxon>
    </lineage>
</organism>
<dbReference type="eggNOG" id="COG3812">
    <property type="taxonomic scope" value="Bacteria"/>
</dbReference>
<dbReference type="RefSeq" id="WP_034495171.1">
    <property type="nucleotide sequence ID" value="NZ_JMPI01000025.1"/>
</dbReference>
<name>A0A085GEF1_9ENTR</name>
<accession>A0A085GEF1</accession>
<dbReference type="SUPFAM" id="SSF109854">
    <property type="entry name" value="DinB/YfiT-like putative metalloenzymes"/>
    <property type="match status" value="1"/>
</dbReference>
<dbReference type="STRING" id="1006004.GBAG_1812"/>
<dbReference type="Gene3D" id="1.20.120.450">
    <property type="entry name" value="dinb family like domain"/>
    <property type="match status" value="1"/>
</dbReference>
<evidence type="ECO:0000313" key="2">
    <source>
        <dbReference type="Proteomes" id="UP000028653"/>
    </source>
</evidence>
<keyword evidence="2" id="KW-1185">Reference proteome</keyword>
<gene>
    <name evidence="1" type="ORF">GBAG_1812</name>
</gene>
<dbReference type="EMBL" id="JMPI01000025">
    <property type="protein sequence ID" value="KFC82096.1"/>
    <property type="molecule type" value="Genomic_DNA"/>
</dbReference>
<dbReference type="InterPro" id="IPR018531">
    <property type="entry name" value="DUF1993"/>
</dbReference>
<dbReference type="Proteomes" id="UP000028653">
    <property type="component" value="Unassembled WGS sequence"/>
</dbReference>
<dbReference type="AlphaFoldDB" id="A0A085GEF1"/>
<dbReference type="Pfam" id="PF09351">
    <property type="entry name" value="DUF1993"/>
    <property type="match status" value="1"/>
</dbReference>
<comment type="caution">
    <text evidence="1">The sequence shown here is derived from an EMBL/GenBank/DDBJ whole genome shotgun (WGS) entry which is preliminary data.</text>
</comment>
<evidence type="ECO:0000313" key="1">
    <source>
        <dbReference type="EMBL" id="KFC82096.1"/>
    </source>
</evidence>
<dbReference type="OrthoDB" id="338237at2"/>
<dbReference type="PANTHER" id="PTHR36922">
    <property type="entry name" value="BLL2446 PROTEIN"/>
    <property type="match status" value="1"/>
</dbReference>
<proteinExistence type="predicted"/>
<dbReference type="InterPro" id="IPR034660">
    <property type="entry name" value="DinB/YfiT-like"/>
</dbReference>
<evidence type="ECO:0008006" key="3">
    <source>
        <dbReference type="Google" id="ProtNLM"/>
    </source>
</evidence>
<protein>
    <recommendedName>
        <fullName evidence="3">DUF1993 domain-containing protein</fullName>
    </recommendedName>
</protein>
<dbReference type="PANTHER" id="PTHR36922:SF1">
    <property type="entry name" value="DUF1993 DOMAIN-CONTAINING PROTEIN"/>
    <property type="match status" value="1"/>
</dbReference>
<sequence>MSIYSETNAQFILGLNNLSAILDKAVNWAKENGKTEESLLTATLAEDMYPLVRQVQISTDMAKRAVARLAGVDAPVMEDNETTIAQLQARIAATVEFMKGITDAQLDGDDERPIVVMAREHELRFTARSYVYKFATPNFYFHFTTAYDILRQAGVPLGKRDFVGPIF</sequence>
<reference evidence="1 2" key="1">
    <citation type="submission" date="2014-05" db="EMBL/GenBank/DDBJ databases">
        <title>ATOL: Assembling a taxonomically balanced genome-scale reconstruction of the evolutionary history of the Enterobacteriaceae.</title>
        <authorList>
            <person name="Plunkett G.III."/>
            <person name="Neeno-Eckwall E.C."/>
            <person name="Glasner J.D."/>
            <person name="Perna N.T."/>
        </authorList>
    </citation>
    <scope>NUCLEOTIDE SEQUENCE [LARGE SCALE GENOMIC DNA]</scope>
    <source>
        <strain evidence="1 2">ATCC 33320</strain>
    </source>
</reference>